<dbReference type="AlphaFoldDB" id="A0AA41L150"/>
<organism evidence="1 3">
    <name type="scientific">Duganella violaceipulchra</name>
    <dbReference type="NCBI Taxonomy" id="2849652"/>
    <lineage>
        <taxon>Bacteria</taxon>
        <taxon>Pseudomonadati</taxon>
        <taxon>Pseudomonadota</taxon>
        <taxon>Betaproteobacteria</taxon>
        <taxon>Burkholderiales</taxon>
        <taxon>Oxalobacteraceae</taxon>
        <taxon>Telluria group</taxon>
        <taxon>Duganella</taxon>
    </lineage>
</organism>
<evidence type="ECO:0000313" key="1">
    <source>
        <dbReference type="EMBL" id="MBV6324206.1"/>
    </source>
</evidence>
<gene>
    <name evidence="1" type="ORF">KVP70_25020</name>
    <name evidence="2" type="ORF">L1274_005615</name>
</gene>
<evidence type="ECO:0000313" key="2">
    <source>
        <dbReference type="EMBL" id="MCP2011861.1"/>
    </source>
</evidence>
<proteinExistence type="predicted"/>
<dbReference type="Proteomes" id="UP001162889">
    <property type="component" value="Unassembled WGS sequence"/>
</dbReference>
<evidence type="ECO:0000313" key="3">
    <source>
        <dbReference type="Proteomes" id="UP001155901"/>
    </source>
</evidence>
<reference evidence="1" key="1">
    <citation type="submission" date="2021-07" db="EMBL/GenBank/DDBJ databases">
        <title>Characterization of violacein-producing bacteria and related species.</title>
        <authorList>
            <person name="Wilson H.S."/>
            <person name="De Leon M.E."/>
        </authorList>
    </citation>
    <scope>NUCLEOTIDE SEQUENCE</scope>
    <source>
        <strain evidence="1">HSC-15S17</strain>
    </source>
</reference>
<dbReference type="EMBL" id="JAHTGR010000015">
    <property type="protein sequence ID" value="MBV6324206.1"/>
    <property type="molecule type" value="Genomic_DNA"/>
</dbReference>
<comment type="caution">
    <text evidence="1">The sequence shown here is derived from an EMBL/GenBank/DDBJ whole genome shotgun (WGS) entry which is preliminary data.</text>
</comment>
<dbReference type="RefSeq" id="WP_217945145.1">
    <property type="nucleotide sequence ID" value="NZ_JAHTGR010000015.1"/>
</dbReference>
<name>A0AA41L150_9BURK</name>
<dbReference type="PANTHER" id="PTHR34849">
    <property type="entry name" value="SSL5025 PROTEIN"/>
    <property type="match status" value="1"/>
</dbReference>
<dbReference type="EMBL" id="JALJZU010000013">
    <property type="protein sequence ID" value="MCP2011861.1"/>
    <property type="molecule type" value="Genomic_DNA"/>
</dbReference>
<dbReference type="InterPro" id="IPR007367">
    <property type="entry name" value="DUF433"/>
</dbReference>
<reference evidence="2" key="2">
    <citation type="submission" date="2022-03" db="EMBL/GenBank/DDBJ databases">
        <title>Genome Encyclopedia of Bacteria and Archaea VI: Functional Genomics of Type Strains.</title>
        <authorList>
            <person name="Whitman W."/>
        </authorList>
    </citation>
    <scope>NUCLEOTIDE SEQUENCE</scope>
    <source>
        <strain evidence="2">HSC-15S17</strain>
    </source>
</reference>
<dbReference type="Pfam" id="PF04255">
    <property type="entry name" value="DUF433"/>
    <property type="match status" value="1"/>
</dbReference>
<dbReference type="Proteomes" id="UP001155901">
    <property type="component" value="Unassembled WGS sequence"/>
</dbReference>
<accession>A0AA41L150</accession>
<evidence type="ECO:0000313" key="4">
    <source>
        <dbReference type="Proteomes" id="UP001162889"/>
    </source>
</evidence>
<sequence length="72" mass="7871">MDTRYIKSDPEIMSGVPCFQGTRVPVQNLFDYLVGPSSLNEFLADFPTVSREMAVAVIEAAKGQLLDHALVA</sequence>
<dbReference type="PANTHER" id="PTHR34849:SF3">
    <property type="entry name" value="SSR2962 PROTEIN"/>
    <property type="match status" value="1"/>
</dbReference>
<keyword evidence="4" id="KW-1185">Reference proteome</keyword>
<protein>
    <submittedName>
        <fullName evidence="1">DUF433 domain-containing protein</fullName>
    </submittedName>
    <submittedName>
        <fullName evidence="2">Uncharacterized protein (DUF433 family)</fullName>
    </submittedName>
</protein>